<proteinExistence type="predicted"/>
<reference evidence="2 3" key="1">
    <citation type="journal article" date="2020" name="ISME J.">
        <title>Comparative genomics reveals insights into cyanobacterial evolution and habitat adaptation.</title>
        <authorList>
            <person name="Chen M.Y."/>
            <person name="Teng W.K."/>
            <person name="Zhao L."/>
            <person name="Hu C.X."/>
            <person name="Zhou Y.K."/>
            <person name="Han B.P."/>
            <person name="Song L.R."/>
            <person name="Shu W.S."/>
        </authorList>
    </citation>
    <scope>NUCLEOTIDE SEQUENCE [LARGE SCALE GENOMIC DNA]</scope>
    <source>
        <strain evidence="2 3">FACHB-1370</strain>
    </source>
</reference>
<accession>A0ABR8EBX7</accession>
<dbReference type="InterPro" id="IPR010982">
    <property type="entry name" value="Lambda_DNA-bd_dom_sf"/>
</dbReference>
<dbReference type="SUPFAM" id="SSF47413">
    <property type="entry name" value="lambda repressor-like DNA-binding domains"/>
    <property type="match status" value="1"/>
</dbReference>
<organism evidence="2 3">
    <name type="scientific">Planktothricoides raciborskii FACHB-1370</name>
    <dbReference type="NCBI Taxonomy" id="2949576"/>
    <lineage>
        <taxon>Bacteria</taxon>
        <taxon>Bacillati</taxon>
        <taxon>Cyanobacteriota</taxon>
        <taxon>Cyanophyceae</taxon>
        <taxon>Oscillatoriophycideae</taxon>
        <taxon>Oscillatoriales</taxon>
        <taxon>Oscillatoriaceae</taxon>
        <taxon>Planktothricoides</taxon>
    </lineage>
</organism>
<dbReference type="RefSeq" id="WP_190878197.1">
    <property type="nucleotide sequence ID" value="NZ_JACJSK010000011.1"/>
</dbReference>
<sequence>MAVTVIRWKLREVMARVKCKNKDLAVALGIHPASVSRMKGMDKMPQLSHDRLNAICQKLGCQVSDLLEFCPDHDAA</sequence>
<dbReference type="CDD" id="cd00093">
    <property type="entry name" value="HTH_XRE"/>
    <property type="match status" value="1"/>
</dbReference>
<dbReference type="Pfam" id="PF13443">
    <property type="entry name" value="HTH_26"/>
    <property type="match status" value="1"/>
</dbReference>
<evidence type="ECO:0000259" key="1">
    <source>
        <dbReference type="Pfam" id="PF13443"/>
    </source>
</evidence>
<name>A0ABR8EBX7_9CYAN</name>
<dbReference type="Gene3D" id="1.10.260.40">
    <property type="entry name" value="lambda repressor-like DNA-binding domains"/>
    <property type="match status" value="1"/>
</dbReference>
<evidence type="ECO:0000313" key="3">
    <source>
        <dbReference type="Proteomes" id="UP000641954"/>
    </source>
</evidence>
<gene>
    <name evidence="2" type="ORF">H6G72_10605</name>
</gene>
<feature type="domain" description="HTH cro/C1-type" evidence="1">
    <location>
        <begin position="9"/>
        <end position="72"/>
    </location>
</feature>
<protein>
    <submittedName>
        <fullName evidence="2">Helix-turn-helix domain-containing protein</fullName>
    </submittedName>
</protein>
<dbReference type="InterPro" id="IPR001387">
    <property type="entry name" value="Cro/C1-type_HTH"/>
</dbReference>
<dbReference type="Proteomes" id="UP000641954">
    <property type="component" value="Unassembled WGS sequence"/>
</dbReference>
<keyword evidence="3" id="KW-1185">Reference proteome</keyword>
<dbReference type="EMBL" id="JACJSK010000011">
    <property type="protein sequence ID" value="MBD2544286.1"/>
    <property type="molecule type" value="Genomic_DNA"/>
</dbReference>
<evidence type="ECO:0000313" key="2">
    <source>
        <dbReference type="EMBL" id="MBD2544286.1"/>
    </source>
</evidence>
<comment type="caution">
    <text evidence="2">The sequence shown here is derived from an EMBL/GenBank/DDBJ whole genome shotgun (WGS) entry which is preliminary data.</text>
</comment>